<feature type="transmembrane region" description="Helical" evidence="1">
    <location>
        <begin position="118"/>
        <end position="139"/>
    </location>
</feature>
<keyword evidence="1" id="KW-0472">Membrane</keyword>
<feature type="transmembrane region" description="Helical" evidence="1">
    <location>
        <begin position="268"/>
        <end position="289"/>
    </location>
</feature>
<organism evidence="2 3">
    <name type="scientific">Pseudaminobacter soli</name>
    <name type="common">ex Li et al. 2025</name>
    <dbReference type="NCBI Taxonomy" id="1295366"/>
    <lineage>
        <taxon>Bacteria</taxon>
        <taxon>Pseudomonadati</taxon>
        <taxon>Pseudomonadota</taxon>
        <taxon>Alphaproteobacteria</taxon>
        <taxon>Hyphomicrobiales</taxon>
        <taxon>Phyllobacteriaceae</taxon>
        <taxon>Pseudaminobacter</taxon>
    </lineage>
</organism>
<dbReference type="Proteomes" id="UP000240653">
    <property type="component" value="Unassembled WGS sequence"/>
</dbReference>
<keyword evidence="3" id="KW-1185">Reference proteome</keyword>
<protein>
    <submittedName>
        <fullName evidence="2">Polysaccharide biosynthesis protein GtrA</fullName>
    </submittedName>
</protein>
<evidence type="ECO:0000313" key="2">
    <source>
        <dbReference type="EMBL" id="PSJ62199.1"/>
    </source>
</evidence>
<keyword evidence="1" id="KW-0812">Transmembrane</keyword>
<dbReference type="RefSeq" id="WP_106723381.1">
    <property type="nucleotide sequence ID" value="NZ_PXYL01000003.1"/>
</dbReference>
<feature type="transmembrane region" description="Helical" evidence="1">
    <location>
        <begin position="301"/>
        <end position="328"/>
    </location>
</feature>
<comment type="caution">
    <text evidence="2">The sequence shown here is derived from an EMBL/GenBank/DDBJ whole genome shotgun (WGS) entry which is preliminary data.</text>
</comment>
<dbReference type="AlphaFoldDB" id="A0A2P7SI81"/>
<evidence type="ECO:0000313" key="3">
    <source>
        <dbReference type="Proteomes" id="UP000240653"/>
    </source>
</evidence>
<feature type="transmembrane region" description="Helical" evidence="1">
    <location>
        <begin position="179"/>
        <end position="205"/>
    </location>
</feature>
<feature type="transmembrane region" description="Helical" evidence="1">
    <location>
        <begin position="236"/>
        <end position="256"/>
    </location>
</feature>
<feature type="transmembrane region" description="Helical" evidence="1">
    <location>
        <begin position="211"/>
        <end position="229"/>
    </location>
</feature>
<proteinExistence type="predicted"/>
<keyword evidence="1" id="KW-1133">Transmembrane helix</keyword>
<reference evidence="2 3" key="1">
    <citation type="submission" date="2018-03" db="EMBL/GenBank/DDBJ databases">
        <title>The draft genome of Mesorhizobium soli JCM 19897.</title>
        <authorList>
            <person name="Li L."/>
            <person name="Liu L."/>
            <person name="Liang L."/>
            <person name="Wang T."/>
            <person name="Zhang X."/>
        </authorList>
    </citation>
    <scope>NUCLEOTIDE SEQUENCE [LARGE SCALE GENOMIC DNA]</scope>
    <source>
        <strain evidence="2 3">JCM 19897</strain>
    </source>
</reference>
<evidence type="ECO:0000256" key="1">
    <source>
        <dbReference type="SAM" id="Phobius"/>
    </source>
</evidence>
<name>A0A2P7SI81_9HYPH</name>
<feature type="transmembrane region" description="Helical" evidence="1">
    <location>
        <begin position="387"/>
        <end position="404"/>
    </location>
</feature>
<gene>
    <name evidence="2" type="ORF">C7I85_07740</name>
</gene>
<sequence length="607" mass="64528">MSVFHSTGALQARRVSPALTDIAFALVATLLMLAVHAASGFRTLSDFGGDNDSLLRLVEVRDLLGGQGWFDLHQYRMGPQGGFVMHWSRFVDAPIAAIILAVTALGGSMAFAEAVAQVAWPGLLFGLTVFCILRSARLFGGERAVLPAAVIGAAALHFIGIFTPGALDHHNVQLLLTLASLYLLLIAPDNAAASLFSGVCAALMLAVGMETAPYVAVLGLCVGGLFLFAGEGERVVARNFGLGFAGVSAFVFFATIPATGRGEVQCDAFSVVHFVLAVLAGLGLAGVASSRFVCGRFGRRLAALGLLGVFMGLVAVAAFPQCLAAPYAELDPRLKENWLDHVQEARSLFQLVKEEPAVVVARYVTPLLGLLWLLGRLRREGWRRQDWLVGALLIVAFLVSVWQVRGSTFSITLATIPLSAWVANWRSRAEANPSFVVTARMAAVWLVSMNVAWTGVAAAATIALEGKSQQAAASQEAASACQRVDDYAVLASQPDVTVLAVSNLGSPILAYSRHRVFSGPYHRNIAGNLIALDAFMGSSEEARQIAEANGVGLVALCRGNAESRLLAALAPDGLLADLMRGTVPEWLEPMPESARQPLELYRVRLNR</sequence>
<feature type="transmembrane region" description="Helical" evidence="1">
    <location>
        <begin position="442"/>
        <end position="464"/>
    </location>
</feature>
<accession>A0A2P7SI81</accession>
<dbReference type="OrthoDB" id="1082056at2"/>
<feature type="transmembrane region" description="Helical" evidence="1">
    <location>
        <begin position="145"/>
        <end position="167"/>
    </location>
</feature>
<dbReference type="EMBL" id="PXYL01000003">
    <property type="protein sequence ID" value="PSJ62199.1"/>
    <property type="molecule type" value="Genomic_DNA"/>
</dbReference>
<feature type="transmembrane region" description="Helical" evidence="1">
    <location>
        <begin position="357"/>
        <end position="375"/>
    </location>
</feature>
<feature type="transmembrane region" description="Helical" evidence="1">
    <location>
        <begin position="93"/>
        <end position="111"/>
    </location>
</feature>